<gene>
    <name evidence="2" type="ORF">DFH94DRAFT_183792</name>
</gene>
<comment type="caution">
    <text evidence="2">The sequence shown here is derived from an EMBL/GenBank/DDBJ whole genome shotgun (WGS) entry which is preliminary data.</text>
</comment>
<feature type="region of interest" description="Disordered" evidence="1">
    <location>
        <begin position="56"/>
        <end position="75"/>
    </location>
</feature>
<keyword evidence="3" id="KW-1185">Reference proteome</keyword>
<feature type="compositionally biased region" description="Polar residues" evidence="1">
    <location>
        <begin position="229"/>
        <end position="240"/>
    </location>
</feature>
<name>A0A9P5TDG2_9AGAM</name>
<feature type="region of interest" description="Disordered" evidence="1">
    <location>
        <begin position="216"/>
        <end position="249"/>
    </location>
</feature>
<proteinExistence type="predicted"/>
<dbReference type="OrthoDB" id="3295368at2759"/>
<protein>
    <submittedName>
        <fullName evidence="2">Uncharacterized protein</fullName>
    </submittedName>
</protein>
<accession>A0A9P5TDG2</accession>
<reference evidence="2" key="2">
    <citation type="journal article" date="2020" name="Nat. Commun.">
        <title>Large-scale genome sequencing of mycorrhizal fungi provides insights into the early evolution of symbiotic traits.</title>
        <authorList>
            <person name="Miyauchi S."/>
            <person name="Kiss E."/>
            <person name="Kuo A."/>
            <person name="Drula E."/>
            <person name="Kohler A."/>
            <person name="Sanchez-Garcia M."/>
            <person name="Morin E."/>
            <person name="Andreopoulos B."/>
            <person name="Barry K.W."/>
            <person name="Bonito G."/>
            <person name="Buee M."/>
            <person name="Carver A."/>
            <person name="Chen C."/>
            <person name="Cichocki N."/>
            <person name="Clum A."/>
            <person name="Culley D."/>
            <person name="Crous P.W."/>
            <person name="Fauchery L."/>
            <person name="Girlanda M."/>
            <person name="Hayes R.D."/>
            <person name="Keri Z."/>
            <person name="LaButti K."/>
            <person name="Lipzen A."/>
            <person name="Lombard V."/>
            <person name="Magnuson J."/>
            <person name="Maillard F."/>
            <person name="Murat C."/>
            <person name="Nolan M."/>
            <person name="Ohm R.A."/>
            <person name="Pangilinan J."/>
            <person name="Pereira M.F."/>
            <person name="Perotto S."/>
            <person name="Peter M."/>
            <person name="Pfister S."/>
            <person name="Riley R."/>
            <person name="Sitrit Y."/>
            <person name="Stielow J.B."/>
            <person name="Szollosi G."/>
            <person name="Zifcakova L."/>
            <person name="Stursova M."/>
            <person name="Spatafora J.W."/>
            <person name="Tedersoo L."/>
            <person name="Vaario L.M."/>
            <person name="Yamada A."/>
            <person name="Yan M."/>
            <person name="Wang P."/>
            <person name="Xu J."/>
            <person name="Bruns T."/>
            <person name="Baldrian P."/>
            <person name="Vilgalys R."/>
            <person name="Dunand C."/>
            <person name="Henrissat B."/>
            <person name="Grigoriev I.V."/>
            <person name="Hibbett D."/>
            <person name="Nagy L.G."/>
            <person name="Martin F.M."/>
        </authorList>
    </citation>
    <scope>NUCLEOTIDE SEQUENCE</scope>
    <source>
        <strain evidence="2">Prilba</strain>
    </source>
</reference>
<evidence type="ECO:0000256" key="1">
    <source>
        <dbReference type="SAM" id="MobiDB-lite"/>
    </source>
</evidence>
<dbReference type="EMBL" id="WHVB01000002">
    <property type="protein sequence ID" value="KAF8486420.1"/>
    <property type="molecule type" value="Genomic_DNA"/>
</dbReference>
<sequence length="340" mass="37373">MLLDKIRQLYEELNIFWKEEIRQVAEVLKKGRTDPRDLERWNTFRPSLKRTIESWKNWPPSSDAQHPRSNMIASPSTLPSLQVDRVQGVDVDLGEIASSLSPTMDSLRVALERIFSSASFQYSQLDQASFQRVYVAFEGNSDLCLDILRHCADYGEKVSAPPIGPPTSSHVDAPHVLRGRMTEHRSEVTAVSLETSEGGMGGVGARPRCHPTHGLSTGTGTPPTHHVSPDSTFQSVTVSRATDKDRSKPDIMITPLAGSEPQGLQSTVGLGGGSGVSLPAAFQSSEEVYGTSIEDRERTFGQNIPPRRPSEGLLRSIWLVFKDAVLVSSQRSSTYSGFRI</sequence>
<evidence type="ECO:0000313" key="3">
    <source>
        <dbReference type="Proteomes" id="UP000759537"/>
    </source>
</evidence>
<reference evidence="2" key="1">
    <citation type="submission" date="2019-10" db="EMBL/GenBank/DDBJ databases">
        <authorList>
            <consortium name="DOE Joint Genome Institute"/>
            <person name="Kuo A."/>
            <person name="Miyauchi S."/>
            <person name="Kiss E."/>
            <person name="Drula E."/>
            <person name="Kohler A."/>
            <person name="Sanchez-Garcia M."/>
            <person name="Andreopoulos B."/>
            <person name="Barry K.W."/>
            <person name="Bonito G."/>
            <person name="Buee M."/>
            <person name="Carver A."/>
            <person name="Chen C."/>
            <person name="Cichocki N."/>
            <person name="Clum A."/>
            <person name="Culley D."/>
            <person name="Crous P.W."/>
            <person name="Fauchery L."/>
            <person name="Girlanda M."/>
            <person name="Hayes R."/>
            <person name="Keri Z."/>
            <person name="LaButti K."/>
            <person name="Lipzen A."/>
            <person name="Lombard V."/>
            <person name="Magnuson J."/>
            <person name="Maillard F."/>
            <person name="Morin E."/>
            <person name="Murat C."/>
            <person name="Nolan M."/>
            <person name="Ohm R."/>
            <person name="Pangilinan J."/>
            <person name="Pereira M."/>
            <person name="Perotto S."/>
            <person name="Peter M."/>
            <person name="Riley R."/>
            <person name="Sitrit Y."/>
            <person name="Stielow B."/>
            <person name="Szollosi G."/>
            <person name="Zifcakova L."/>
            <person name="Stursova M."/>
            <person name="Spatafora J.W."/>
            <person name="Tedersoo L."/>
            <person name="Vaario L.-M."/>
            <person name="Yamada A."/>
            <person name="Yan M."/>
            <person name="Wang P."/>
            <person name="Xu J."/>
            <person name="Bruns T."/>
            <person name="Baldrian P."/>
            <person name="Vilgalys R."/>
            <person name="Henrissat B."/>
            <person name="Grigoriev I.V."/>
            <person name="Hibbett D."/>
            <person name="Nagy L.G."/>
            <person name="Martin F.M."/>
        </authorList>
    </citation>
    <scope>NUCLEOTIDE SEQUENCE</scope>
    <source>
        <strain evidence="2">Prilba</strain>
    </source>
</reference>
<feature type="compositionally biased region" description="Polar residues" evidence="1">
    <location>
        <begin position="59"/>
        <end position="75"/>
    </location>
</feature>
<dbReference type="Proteomes" id="UP000759537">
    <property type="component" value="Unassembled WGS sequence"/>
</dbReference>
<dbReference type="AlphaFoldDB" id="A0A9P5TDG2"/>
<organism evidence="2 3">
    <name type="scientific">Russula ochroleuca</name>
    <dbReference type="NCBI Taxonomy" id="152965"/>
    <lineage>
        <taxon>Eukaryota</taxon>
        <taxon>Fungi</taxon>
        <taxon>Dikarya</taxon>
        <taxon>Basidiomycota</taxon>
        <taxon>Agaricomycotina</taxon>
        <taxon>Agaricomycetes</taxon>
        <taxon>Russulales</taxon>
        <taxon>Russulaceae</taxon>
        <taxon>Russula</taxon>
    </lineage>
</organism>
<evidence type="ECO:0000313" key="2">
    <source>
        <dbReference type="EMBL" id="KAF8486420.1"/>
    </source>
</evidence>